<dbReference type="Pfam" id="PF00171">
    <property type="entry name" value="Aldedh"/>
    <property type="match status" value="1"/>
</dbReference>
<dbReference type="InterPro" id="IPR016163">
    <property type="entry name" value="Ald_DH_C"/>
</dbReference>
<dbReference type="GO" id="GO:0004491">
    <property type="term" value="F:methylmalonate-semialdehyde dehydrogenase (acylating, NAD) activity"/>
    <property type="evidence" value="ECO:0007669"/>
    <property type="project" value="UniProtKB-EC"/>
</dbReference>
<name>A0A1Y1RZG2_9SPIO</name>
<evidence type="ECO:0000256" key="2">
    <source>
        <dbReference type="ARBA" id="ARBA00023002"/>
    </source>
</evidence>
<feature type="domain" description="Aldehyde dehydrogenase" evidence="4">
    <location>
        <begin position="14"/>
        <end position="484"/>
    </location>
</feature>
<evidence type="ECO:0000256" key="3">
    <source>
        <dbReference type="ARBA" id="ARBA00023027"/>
    </source>
</evidence>
<dbReference type="Proteomes" id="UP000192343">
    <property type="component" value="Unassembled WGS sequence"/>
</dbReference>
<keyword evidence="3" id="KW-0520">NAD</keyword>
<keyword evidence="6" id="KW-1185">Reference proteome</keyword>
<dbReference type="NCBIfam" id="TIGR01722">
    <property type="entry name" value="MMSDH"/>
    <property type="match status" value="1"/>
</dbReference>
<reference evidence="5 6" key="1">
    <citation type="submission" date="2017-03" db="EMBL/GenBank/DDBJ databases">
        <title>Draft Genome sequence of Marispirochaeta sp. strain JC444.</title>
        <authorList>
            <person name="Shivani Y."/>
            <person name="Subhash Y."/>
            <person name="Sasikala C."/>
            <person name="Ramana C."/>
        </authorList>
    </citation>
    <scope>NUCLEOTIDE SEQUENCE [LARGE SCALE GENOMIC DNA]</scope>
    <source>
        <strain evidence="5 6">JC444</strain>
    </source>
</reference>
<dbReference type="OrthoDB" id="9762913at2"/>
<dbReference type="AlphaFoldDB" id="A0A1Y1RZG2"/>
<dbReference type="RefSeq" id="WP_083049782.1">
    <property type="nucleotide sequence ID" value="NZ_MWQY01000007.1"/>
</dbReference>
<evidence type="ECO:0000259" key="4">
    <source>
        <dbReference type="Pfam" id="PF00171"/>
    </source>
</evidence>
<dbReference type="FunFam" id="3.40.309.10:FF:000002">
    <property type="entry name" value="Methylmalonate-semialdehyde dehydrogenase (Acylating)"/>
    <property type="match status" value="1"/>
</dbReference>
<gene>
    <name evidence="5" type="ORF">B4O97_07800</name>
</gene>
<dbReference type="PANTHER" id="PTHR43866:SF4">
    <property type="entry name" value="MALONATE-SEMIALDEHYDE DEHYDROGENASE"/>
    <property type="match status" value="1"/>
</dbReference>
<dbReference type="InterPro" id="IPR016162">
    <property type="entry name" value="Ald_DH_N"/>
</dbReference>
<organism evidence="5 6">
    <name type="scientific">Marispirochaeta aestuarii</name>
    <dbReference type="NCBI Taxonomy" id="1963862"/>
    <lineage>
        <taxon>Bacteria</taxon>
        <taxon>Pseudomonadati</taxon>
        <taxon>Spirochaetota</taxon>
        <taxon>Spirochaetia</taxon>
        <taxon>Spirochaetales</taxon>
        <taxon>Spirochaetaceae</taxon>
        <taxon>Marispirochaeta</taxon>
    </lineage>
</organism>
<dbReference type="SUPFAM" id="SSF53720">
    <property type="entry name" value="ALDH-like"/>
    <property type="match status" value="1"/>
</dbReference>
<evidence type="ECO:0000313" key="6">
    <source>
        <dbReference type="Proteomes" id="UP000192343"/>
    </source>
</evidence>
<dbReference type="STRING" id="1963862.B4O97_07800"/>
<dbReference type="CDD" id="cd07085">
    <property type="entry name" value="ALDH_F6_MMSDH"/>
    <property type="match status" value="1"/>
</dbReference>
<dbReference type="PROSITE" id="PS00070">
    <property type="entry name" value="ALDEHYDE_DEHYDR_CYS"/>
    <property type="match status" value="1"/>
</dbReference>
<dbReference type="EC" id="1.2.1.27" evidence="1"/>
<dbReference type="PANTHER" id="PTHR43866">
    <property type="entry name" value="MALONATE-SEMIALDEHYDE DEHYDROGENASE"/>
    <property type="match status" value="1"/>
</dbReference>
<dbReference type="InterPro" id="IPR010061">
    <property type="entry name" value="MeMal-semiAld_DH"/>
</dbReference>
<dbReference type="InterPro" id="IPR016161">
    <property type="entry name" value="Ald_DH/histidinol_DH"/>
</dbReference>
<comment type="caution">
    <text evidence="5">The sequence shown here is derived from an EMBL/GenBank/DDBJ whole genome shotgun (WGS) entry which is preliminary data.</text>
</comment>
<keyword evidence="2" id="KW-0560">Oxidoreductase</keyword>
<protein>
    <recommendedName>
        <fullName evidence="1">methylmalonate-semialdehyde dehydrogenase (CoA acylating)</fullName>
        <ecNumber evidence="1">1.2.1.27</ecNumber>
    </recommendedName>
</protein>
<sequence length="494" mass="54025">MAVRKLKNYVNGAWVDPAGASYLDVENPSTGEVISQVPLTPRQETDRAIEAAYEAYLSWKDVPVSRRVSYLFKLRDLLEENEEKISRILVEEMGKSLPDARAEMKRVFENVEVACGMPVMQQGDKLIGASFEIDGEVIRLPMGVFGMIAPFNFPAMVPFWFLPYAIATGNSFVVKASKQVPNTMNFITELIHQTGLPAGVYTLINGDRTVADAFMEHPLVQGVSLVGSTPTCRLMARKCAENGKRFQAMGGAKNHLVVMPDARLNEVIRNMITSCFGCAGQRCMAASAIVCVGDDTYARVTEEFVRAARDVITTNPLDPAVADESMVMGPVISAKAKEFILGMIDTGVKEGAELLLDGRDIKVAGYEKGYYIGPTVFGGVKPGMQIHQTEIFGPVVVILKADSLDEAIGIINDHQYGNGASIYTQNGWFARKFKIEVKAGMIGVNVGIPAPVAYLPFGGMKNSQFADIKAQGKAIVNFYTEDKIITERFWSEEG</sequence>
<accession>A0A1Y1RZG2</accession>
<dbReference type="Gene3D" id="3.40.605.10">
    <property type="entry name" value="Aldehyde Dehydrogenase, Chain A, domain 1"/>
    <property type="match status" value="1"/>
</dbReference>
<evidence type="ECO:0000256" key="1">
    <source>
        <dbReference type="ARBA" id="ARBA00013048"/>
    </source>
</evidence>
<evidence type="ECO:0000313" key="5">
    <source>
        <dbReference type="EMBL" id="ORC35963.1"/>
    </source>
</evidence>
<dbReference type="GO" id="GO:0006574">
    <property type="term" value="P:L-valine catabolic process"/>
    <property type="evidence" value="ECO:0007669"/>
    <property type="project" value="TreeGrafter"/>
</dbReference>
<dbReference type="InterPro" id="IPR015590">
    <property type="entry name" value="Aldehyde_DH_dom"/>
</dbReference>
<dbReference type="EMBL" id="MWQY01000007">
    <property type="protein sequence ID" value="ORC35963.1"/>
    <property type="molecule type" value="Genomic_DNA"/>
</dbReference>
<dbReference type="InterPro" id="IPR016160">
    <property type="entry name" value="Ald_DH_CS_CYS"/>
</dbReference>
<dbReference type="GO" id="GO:0006210">
    <property type="term" value="P:thymine catabolic process"/>
    <property type="evidence" value="ECO:0007669"/>
    <property type="project" value="TreeGrafter"/>
</dbReference>
<proteinExistence type="predicted"/>
<dbReference type="Gene3D" id="3.40.309.10">
    <property type="entry name" value="Aldehyde Dehydrogenase, Chain A, domain 2"/>
    <property type="match status" value="1"/>
</dbReference>